<organism evidence="12 13">
    <name type="scientific">Olea europaea subsp. europaea</name>
    <dbReference type="NCBI Taxonomy" id="158383"/>
    <lineage>
        <taxon>Eukaryota</taxon>
        <taxon>Viridiplantae</taxon>
        <taxon>Streptophyta</taxon>
        <taxon>Embryophyta</taxon>
        <taxon>Tracheophyta</taxon>
        <taxon>Spermatophyta</taxon>
        <taxon>Magnoliopsida</taxon>
        <taxon>eudicotyledons</taxon>
        <taxon>Gunneridae</taxon>
        <taxon>Pentapetalae</taxon>
        <taxon>asterids</taxon>
        <taxon>lamiids</taxon>
        <taxon>Lamiales</taxon>
        <taxon>Oleaceae</taxon>
        <taxon>Oleeae</taxon>
        <taxon>Olea</taxon>
    </lineage>
</organism>
<comment type="caution">
    <text evidence="12">The sequence shown here is derived from an EMBL/GenBank/DDBJ whole genome shotgun (WGS) entry which is preliminary data.</text>
</comment>
<dbReference type="PROSITE" id="PS50082">
    <property type="entry name" value="WD_REPEATS_2"/>
    <property type="match status" value="1"/>
</dbReference>
<evidence type="ECO:0000256" key="10">
    <source>
        <dbReference type="SAM" id="Coils"/>
    </source>
</evidence>
<dbReference type="PANTHER" id="PTHR18359">
    <property type="entry name" value="WD-REPEAT PROTEIN-RELATED"/>
    <property type="match status" value="1"/>
</dbReference>
<dbReference type="SUPFAM" id="SSF50978">
    <property type="entry name" value="WD40 repeat-like"/>
    <property type="match status" value="1"/>
</dbReference>
<evidence type="ECO:0000313" key="12">
    <source>
        <dbReference type="EMBL" id="CAA2958403.1"/>
    </source>
</evidence>
<comment type="subcellular location">
    <subcellularLocation>
        <location evidence="1">Nucleus</location>
        <location evidence="1">Nucleolus</location>
    </subcellularLocation>
</comment>
<accession>A0A8S0PZX7</accession>
<dbReference type="FunFam" id="2.130.10.10:FF:000121">
    <property type="entry name" value="U3 small nucleolar RNA-associated protein 18 homolog"/>
    <property type="match status" value="1"/>
</dbReference>
<dbReference type="EMBL" id="CACTIH010000267">
    <property type="protein sequence ID" value="CAA2958403.1"/>
    <property type="molecule type" value="Genomic_DNA"/>
</dbReference>
<feature type="repeat" description="WD" evidence="9">
    <location>
        <begin position="413"/>
        <end position="454"/>
    </location>
</feature>
<dbReference type="InterPro" id="IPR001680">
    <property type="entry name" value="WD40_rpt"/>
</dbReference>
<evidence type="ECO:0000256" key="3">
    <source>
        <dbReference type="ARBA" id="ARBA00022553"/>
    </source>
</evidence>
<dbReference type="InterPro" id="IPR036322">
    <property type="entry name" value="WD40_repeat_dom_sf"/>
</dbReference>
<keyword evidence="6" id="KW-0539">Nucleus</keyword>
<proteinExistence type="inferred from homology"/>
<evidence type="ECO:0000256" key="9">
    <source>
        <dbReference type="PROSITE-ProRule" id="PRU00221"/>
    </source>
</evidence>
<evidence type="ECO:0000256" key="6">
    <source>
        <dbReference type="ARBA" id="ARBA00023242"/>
    </source>
</evidence>
<evidence type="ECO:0000256" key="1">
    <source>
        <dbReference type="ARBA" id="ARBA00004604"/>
    </source>
</evidence>
<dbReference type="SMART" id="SM00320">
    <property type="entry name" value="WD40"/>
    <property type="match status" value="6"/>
</dbReference>
<feature type="compositionally biased region" description="Acidic residues" evidence="11">
    <location>
        <begin position="143"/>
        <end position="154"/>
    </location>
</feature>
<evidence type="ECO:0000256" key="4">
    <source>
        <dbReference type="ARBA" id="ARBA00022574"/>
    </source>
</evidence>
<keyword evidence="2" id="KW-0698">rRNA processing</keyword>
<protein>
    <recommendedName>
        <fullName evidence="8">U3 small nucleolar RNA-associated protein 18 homolog</fullName>
    </recommendedName>
</protein>
<dbReference type="OrthoDB" id="1935146at2759"/>
<feature type="region of interest" description="Disordered" evidence="11">
    <location>
        <begin position="143"/>
        <end position="162"/>
    </location>
</feature>
<dbReference type="InterPro" id="IPR015943">
    <property type="entry name" value="WD40/YVTN_repeat-like_dom_sf"/>
</dbReference>
<name>A0A8S0PZX7_OLEEU</name>
<dbReference type="Proteomes" id="UP000594638">
    <property type="component" value="Unassembled WGS sequence"/>
</dbReference>
<dbReference type="GO" id="GO:0032040">
    <property type="term" value="C:small-subunit processome"/>
    <property type="evidence" value="ECO:0007669"/>
    <property type="project" value="TreeGrafter"/>
</dbReference>
<evidence type="ECO:0000313" key="13">
    <source>
        <dbReference type="Proteomes" id="UP000594638"/>
    </source>
</evidence>
<sequence length="589" mass="65934">MEVLRFIVQNSMIHFHHVADGVDMMSLISQNAIPKEVKRNANKDGTTLVGDGNKDVEDGQELDLDAIKNRKRRRERKKKDEESEIEQEREMKKLENFLFGSLYSPIEFGKHNEEMRDEVDNSSALYFTDRSANSMLSVYEEDAGLAEETSDEEETKQRKPVWVDEEEEKASINIAKVNKLRKLRKEEDECVISGSSYVSRLRAQHAKLNPGTDWAQPDVRVRDYSSDDEDVDKESGAVVACGYEDAEGVDDILKRNEDLVVKNSAKLLPGRLEYSRLVDANMMERSNGPVKSVQFHKNAQLLLAAGLDKTIRFFQIDGKKNAKIQSIFLDGYPIYKASFLPDGSQVIISGRRKFAYSFDLVTSEKSVIGPLIGREEKSLESFEVSPDSSTIAFLGNEGYILLVSTKTKELIGTLKMNGTVRSVAFTNDGQQLLSSGGDGHIYHWDLRTRTCFHKGVDDGCITGTALCTSPTGNLFAAGSVTGAVNIYDREDFLGGKRKPLKTFHNLSTEVNFMKFNNDSQMLAICSNVKKSSLKLVHIPSFTMFSNWPPLNQTLLHTNCLDFSPNGGFMALGNAAGKVLLYKLNHYHNA</sequence>
<evidence type="ECO:0000256" key="8">
    <source>
        <dbReference type="ARBA" id="ARBA00074442"/>
    </source>
</evidence>
<dbReference type="Pfam" id="PF00400">
    <property type="entry name" value="WD40"/>
    <property type="match status" value="2"/>
</dbReference>
<dbReference type="GO" id="GO:0006364">
    <property type="term" value="P:rRNA processing"/>
    <property type="evidence" value="ECO:0007669"/>
    <property type="project" value="UniProtKB-KW"/>
</dbReference>
<keyword evidence="13" id="KW-1185">Reference proteome</keyword>
<keyword evidence="5" id="KW-0677">Repeat</keyword>
<keyword evidence="4 9" id="KW-0853">WD repeat</keyword>
<dbReference type="PANTHER" id="PTHR18359:SF0">
    <property type="entry name" value="U3 SMALL NUCLEOLAR RNA-ASSOCIATED PROTEIN 18 HOMOLOG"/>
    <property type="match status" value="1"/>
</dbReference>
<evidence type="ECO:0000256" key="5">
    <source>
        <dbReference type="ARBA" id="ARBA00022737"/>
    </source>
</evidence>
<evidence type="ECO:0000256" key="7">
    <source>
        <dbReference type="ARBA" id="ARBA00025767"/>
    </source>
</evidence>
<keyword evidence="3" id="KW-0597">Phosphoprotein</keyword>
<dbReference type="AlphaFoldDB" id="A0A8S0PZX7"/>
<comment type="similarity">
    <text evidence="7">Belongs to the WD repeat UTP18 family.</text>
</comment>
<evidence type="ECO:0000256" key="2">
    <source>
        <dbReference type="ARBA" id="ARBA00022552"/>
    </source>
</evidence>
<dbReference type="InterPro" id="IPR045161">
    <property type="entry name" value="Utp18"/>
</dbReference>
<dbReference type="Gramene" id="OE9A117443T2">
    <property type="protein sequence ID" value="OE9A117443C2"/>
    <property type="gene ID" value="OE9A117443"/>
</dbReference>
<feature type="coiled-coil region" evidence="10">
    <location>
        <begin position="64"/>
        <end position="91"/>
    </location>
</feature>
<reference evidence="12 13" key="1">
    <citation type="submission" date="2019-12" db="EMBL/GenBank/DDBJ databases">
        <authorList>
            <person name="Alioto T."/>
            <person name="Alioto T."/>
            <person name="Gomez Garrido J."/>
        </authorList>
    </citation>
    <scope>NUCLEOTIDE SEQUENCE [LARGE SCALE GENOMIC DNA]</scope>
</reference>
<keyword evidence="10" id="KW-0175">Coiled coil</keyword>
<gene>
    <name evidence="12" type="ORF">OLEA9_A117443</name>
</gene>
<evidence type="ECO:0000256" key="11">
    <source>
        <dbReference type="SAM" id="MobiDB-lite"/>
    </source>
</evidence>
<dbReference type="GO" id="GO:0034388">
    <property type="term" value="C:Pwp2p-containing subcomplex of 90S preribosome"/>
    <property type="evidence" value="ECO:0007669"/>
    <property type="project" value="TreeGrafter"/>
</dbReference>
<dbReference type="PROSITE" id="PS50294">
    <property type="entry name" value="WD_REPEATS_REGION"/>
    <property type="match status" value="1"/>
</dbReference>
<dbReference type="Gene3D" id="2.130.10.10">
    <property type="entry name" value="YVTN repeat-like/Quinoprotein amine dehydrogenase"/>
    <property type="match status" value="1"/>
</dbReference>